<keyword evidence="6" id="KW-1185">Reference proteome</keyword>
<dbReference type="EMBL" id="CM029039">
    <property type="protein sequence ID" value="KAG2640964.1"/>
    <property type="molecule type" value="Genomic_DNA"/>
</dbReference>
<dbReference type="InterPro" id="IPR046349">
    <property type="entry name" value="C1-like_sf"/>
</dbReference>
<accession>A0A8T0W6H4</accession>
<dbReference type="OrthoDB" id="664025at2759"/>
<dbReference type="PANTHER" id="PTHR46477">
    <property type="entry name" value="CYSTEINE/HISTIDINE-RICH C1 DOMAIN FAMILY PROTEIN"/>
    <property type="match status" value="1"/>
</dbReference>
<evidence type="ECO:0000256" key="1">
    <source>
        <dbReference type="ARBA" id="ARBA00022737"/>
    </source>
</evidence>
<feature type="transmembrane region" description="Helical" evidence="3">
    <location>
        <begin position="292"/>
        <end position="320"/>
    </location>
</feature>
<gene>
    <name evidence="5" type="ORF">PVAP13_2KG133100</name>
</gene>
<proteinExistence type="predicted"/>
<dbReference type="Proteomes" id="UP000823388">
    <property type="component" value="Chromosome 2K"/>
</dbReference>
<feature type="domain" description="DC1" evidence="4">
    <location>
        <begin position="25"/>
        <end position="66"/>
    </location>
</feature>
<dbReference type="PANTHER" id="PTHR46477:SF24">
    <property type="entry name" value="OS08G0404900 PROTEIN"/>
    <property type="match status" value="1"/>
</dbReference>
<evidence type="ECO:0000313" key="5">
    <source>
        <dbReference type="EMBL" id="KAG2640964.1"/>
    </source>
</evidence>
<keyword evidence="1" id="KW-0677">Repeat</keyword>
<keyword evidence="3" id="KW-0472">Membrane</keyword>
<feature type="region of interest" description="Disordered" evidence="2">
    <location>
        <begin position="220"/>
        <end position="246"/>
    </location>
</feature>
<dbReference type="Pfam" id="PF03107">
    <property type="entry name" value="C1_2"/>
    <property type="match status" value="1"/>
</dbReference>
<keyword evidence="3" id="KW-0812">Transmembrane</keyword>
<evidence type="ECO:0000313" key="6">
    <source>
        <dbReference type="Proteomes" id="UP000823388"/>
    </source>
</evidence>
<organism evidence="5 6">
    <name type="scientific">Panicum virgatum</name>
    <name type="common">Blackwell switchgrass</name>
    <dbReference type="NCBI Taxonomy" id="38727"/>
    <lineage>
        <taxon>Eukaryota</taxon>
        <taxon>Viridiplantae</taxon>
        <taxon>Streptophyta</taxon>
        <taxon>Embryophyta</taxon>
        <taxon>Tracheophyta</taxon>
        <taxon>Spermatophyta</taxon>
        <taxon>Magnoliopsida</taxon>
        <taxon>Liliopsida</taxon>
        <taxon>Poales</taxon>
        <taxon>Poaceae</taxon>
        <taxon>PACMAD clade</taxon>
        <taxon>Panicoideae</taxon>
        <taxon>Panicodae</taxon>
        <taxon>Paniceae</taxon>
        <taxon>Panicinae</taxon>
        <taxon>Panicum</taxon>
        <taxon>Panicum sect. Hiantes</taxon>
    </lineage>
</organism>
<evidence type="ECO:0000256" key="3">
    <source>
        <dbReference type="SAM" id="Phobius"/>
    </source>
</evidence>
<sequence>MTKLSVPAHHRDLPRTLSHRFLGRHEMKLAPEDGVKFQCDGCRLPGRGLRYQCGAGCNVDLHVGCALAPPCREIGGSRFVLRDKPPAPAGRRHCDACGGPARGFVYHCPELDHDVHPCCADLPDRFKVAGLSFKLHMKRSPRRCVLCADDGEGWCSRCVYWSYRCDVGDGGGPVFLHVACAGDLVASGETTVTSVSVGEAYNRVMASESKWVVVADGGLKRSSKKQPSGDAHRTNRSTGKEIVPAAPTNRSAGKEMVPVSAKDLKALLLQGRDAARSKSRGGGSALQRSLRVIGFLVCVVIGVIFGDPTAMAVAVAGVIFPNL</sequence>
<reference evidence="5" key="1">
    <citation type="submission" date="2020-05" db="EMBL/GenBank/DDBJ databases">
        <title>WGS assembly of Panicum virgatum.</title>
        <authorList>
            <person name="Lovell J.T."/>
            <person name="Jenkins J."/>
            <person name="Shu S."/>
            <person name="Juenger T.E."/>
            <person name="Schmutz J."/>
        </authorList>
    </citation>
    <scope>NUCLEOTIDE SEQUENCE</scope>
    <source>
        <strain evidence="5">AP13</strain>
    </source>
</reference>
<evidence type="ECO:0000259" key="4">
    <source>
        <dbReference type="Pfam" id="PF03107"/>
    </source>
</evidence>
<dbReference type="SUPFAM" id="SSF57889">
    <property type="entry name" value="Cysteine-rich domain"/>
    <property type="match status" value="2"/>
</dbReference>
<name>A0A8T0W6H4_PANVG</name>
<keyword evidence="3" id="KW-1133">Transmembrane helix</keyword>
<evidence type="ECO:0000256" key="2">
    <source>
        <dbReference type="SAM" id="MobiDB-lite"/>
    </source>
</evidence>
<dbReference type="AlphaFoldDB" id="A0A8T0W6H4"/>
<protein>
    <recommendedName>
        <fullName evidence="4">DC1 domain-containing protein</fullName>
    </recommendedName>
</protein>
<dbReference type="InterPro" id="IPR004146">
    <property type="entry name" value="DC1"/>
</dbReference>
<comment type="caution">
    <text evidence="5">The sequence shown here is derived from an EMBL/GenBank/DDBJ whole genome shotgun (WGS) entry which is preliminary data.</text>
</comment>